<reference evidence="1" key="2">
    <citation type="submission" date="2015-03" db="EMBL/GenBank/DDBJ databases">
        <authorList>
            <person name="Chow C.-E.T."/>
            <person name="Winget D.M."/>
            <person name="White R.A.III."/>
            <person name="Hallam S.J."/>
            <person name="Suttle C.A."/>
        </authorList>
    </citation>
    <scope>NUCLEOTIDE SEQUENCE</scope>
    <source>
        <strain evidence="1">Anoxic3_9</strain>
    </source>
</reference>
<organism evidence="1">
    <name type="scientific">uncultured marine virus</name>
    <dbReference type="NCBI Taxonomy" id="186617"/>
    <lineage>
        <taxon>Viruses</taxon>
        <taxon>environmental samples</taxon>
    </lineage>
</organism>
<reference evidence="1" key="1">
    <citation type="journal article" date="2015" name="Front. Microbiol.">
        <title>Combining genomic sequencing methods to explore viral diversity and reveal potential virus-host interactions.</title>
        <authorList>
            <person name="Chow C.E."/>
            <person name="Winget D.M."/>
            <person name="White R.A.III."/>
            <person name="Hallam S.J."/>
            <person name="Suttle C.A."/>
        </authorList>
    </citation>
    <scope>NUCLEOTIDE SEQUENCE</scope>
    <source>
        <strain evidence="1">Anoxic3_9</strain>
    </source>
</reference>
<protein>
    <submittedName>
        <fullName evidence="1">Uncharacterized protein</fullName>
    </submittedName>
</protein>
<evidence type="ECO:0000313" key="1">
    <source>
        <dbReference type="EMBL" id="AKH46503.1"/>
    </source>
</evidence>
<proteinExistence type="predicted"/>
<accession>A0A0F7L4S7</accession>
<dbReference type="EMBL" id="KR029584">
    <property type="protein sequence ID" value="AKH46503.1"/>
    <property type="molecule type" value="Genomic_DNA"/>
</dbReference>
<sequence length="53" mass="5622">MGLAFEARVYGPVITLQSLKSIALAVLSDINTGNGDGLFGVNLLMISQFHKLS</sequence>
<name>A0A0F7L4S7_9VIRU</name>